<dbReference type="EMBL" id="JADCNM010000007">
    <property type="protein sequence ID" value="KAG0474483.1"/>
    <property type="molecule type" value="Genomic_DNA"/>
</dbReference>
<dbReference type="InterPro" id="IPR005181">
    <property type="entry name" value="SASA"/>
</dbReference>
<dbReference type="GO" id="GO:0016787">
    <property type="term" value="F:hydrolase activity"/>
    <property type="evidence" value="ECO:0007669"/>
    <property type="project" value="UniProtKB-KW"/>
</dbReference>
<dbReference type="EMBL" id="JADCNL010000007">
    <property type="protein sequence ID" value="KAG0472745.1"/>
    <property type="molecule type" value="Genomic_DNA"/>
</dbReference>
<dbReference type="OrthoDB" id="42638at2759"/>
<name>A0A835QGC2_VANPL</name>
<dbReference type="Proteomes" id="UP000639772">
    <property type="component" value="Chromosome 7"/>
</dbReference>
<evidence type="ECO:0000313" key="4">
    <source>
        <dbReference type="EMBL" id="KAG0474483.1"/>
    </source>
</evidence>
<comment type="caution">
    <text evidence="3">The sequence shown here is derived from an EMBL/GenBank/DDBJ whole genome shotgun (WGS) entry which is preliminary data.</text>
</comment>
<protein>
    <recommendedName>
        <fullName evidence="2">Sialate O-acetylesterase domain-containing protein</fullName>
    </recommendedName>
</protein>
<dbReference type="AlphaFoldDB" id="A0A835QGC2"/>
<proteinExistence type="predicted"/>
<evidence type="ECO:0000256" key="1">
    <source>
        <dbReference type="ARBA" id="ARBA00022801"/>
    </source>
</evidence>
<dbReference type="Pfam" id="PF03629">
    <property type="entry name" value="SASA"/>
    <property type="match status" value="1"/>
</dbReference>
<dbReference type="Proteomes" id="UP000636800">
    <property type="component" value="Chromosome 7"/>
</dbReference>
<gene>
    <name evidence="4" type="ORF">HPP92_014169</name>
    <name evidence="3" type="ORF">HPP92_014602</name>
</gene>
<evidence type="ECO:0000259" key="2">
    <source>
        <dbReference type="Pfam" id="PF03629"/>
    </source>
</evidence>
<keyword evidence="5" id="KW-1185">Reference proteome</keyword>
<organism evidence="3 5">
    <name type="scientific">Vanilla planifolia</name>
    <name type="common">Vanilla</name>
    <dbReference type="NCBI Taxonomy" id="51239"/>
    <lineage>
        <taxon>Eukaryota</taxon>
        <taxon>Viridiplantae</taxon>
        <taxon>Streptophyta</taxon>
        <taxon>Embryophyta</taxon>
        <taxon>Tracheophyta</taxon>
        <taxon>Spermatophyta</taxon>
        <taxon>Magnoliopsida</taxon>
        <taxon>Liliopsida</taxon>
        <taxon>Asparagales</taxon>
        <taxon>Orchidaceae</taxon>
        <taxon>Vanilloideae</taxon>
        <taxon>Vanilleae</taxon>
        <taxon>Vanilla</taxon>
    </lineage>
</organism>
<reference evidence="5 6" key="1">
    <citation type="journal article" date="2020" name="Nat. Food">
        <title>A phased Vanilla planifolia genome enables genetic improvement of flavour and production.</title>
        <authorList>
            <person name="Hasing T."/>
            <person name="Tang H."/>
            <person name="Brym M."/>
            <person name="Khazi F."/>
            <person name="Huang T."/>
            <person name="Chambers A.H."/>
        </authorList>
    </citation>
    <scope>NUCLEOTIDE SEQUENCE [LARGE SCALE GENOMIC DNA]</scope>
    <source>
        <tissue evidence="3">Leaf</tissue>
    </source>
</reference>
<evidence type="ECO:0000313" key="3">
    <source>
        <dbReference type="EMBL" id="KAG0472745.1"/>
    </source>
</evidence>
<sequence>MQRKATNQTSFTSFPRLCRRCRRSDDKVGSSSWPGQVTCLYGGVSDIGGNTLSRRCRHSPTIAGLALPQVANGSRASHADIDFRKTCGVGPRYAVASIVAASRLRVLGLVPCAVGVQIRESGPRDVLYKTLCSGRV</sequence>
<feature type="domain" description="Sialate O-acetylesterase" evidence="2">
    <location>
        <begin position="54"/>
        <end position="120"/>
    </location>
</feature>
<keyword evidence="1" id="KW-0378">Hydrolase</keyword>
<accession>A0A835QGC2</accession>
<evidence type="ECO:0000313" key="6">
    <source>
        <dbReference type="Proteomes" id="UP000639772"/>
    </source>
</evidence>
<evidence type="ECO:0000313" key="5">
    <source>
        <dbReference type="Proteomes" id="UP000636800"/>
    </source>
</evidence>